<feature type="region of interest" description="Disordered" evidence="1">
    <location>
        <begin position="575"/>
        <end position="631"/>
    </location>
</feature>
<keyword evidence="3" id="KW-1185">Reference proteome</keyword>
<feature type="compositionally biased region" description="Low complexity" evidence="1">
    <location>
        <begin position="241"/>
        <end position="254"/>
    </location>
</feature>
<gene>
    <name evidence="2" type="ORF">AB1Y20_023158</name>
</gene>
<accession>A0AB34JEM5</accession>
<dbReference type="Proteomes" id="UP001515480">
    <property type="component" value="Unassembled WGS sequence"/>
</dbReference>
<dbReference type="EMBL" id="JBGBPQ010000009">
    <property type="protein sequence ID" value="KAL1519647.1"/>
    <property type="molecule type" value="Genomic_DNA"/>
</dbReference>
<feature type="compositionally biased region" description="Basic and acidic residues" evidence="1">
    <location>
        <begin position="525"/>
        <end position="535"/>
    </location>
</feature>
<feature type="compositionally biased region" description="Basic and acidic residues" evidence="1">
    <location>
        <begin position="681"/>
        <end position="694"/>
    </location>
</feature>
<feature type="compositionally biased region" description="Basic residues" evidence="1">
    <location>
        <begin position="583"/>
        <end position="598"/>
    </location>
</feature>
<reference evidence="2 3" key="1">
    <citation type="journal article" date="2024" name="Science">
        <title>Giant polyketide synthase enzymes in the biosynthesis of giant marine polyether toxins.</title>
        <authorList>
            <person name="Fallon T.R."/>
            <person name="Shende V.V."/>
            <person name="Wierzbicki I.H."/>
            <person name="Pendleton A.L."/>
            <person name="Watervoot N.F."/>
            <person name="Auber R.P."/>
            <person name="Gonzalez D.J."/>
            <person name="Wisecaver J.H."/>
            <person name="Moore B.S."/>
        </authorList>
    </citation>
    <scope>NUCLEOTIDE SEQUENCE [LARGE SCALE GENOMIC DNA]</scope>
    <source>
        <strain evidence="2 3">12B1</strain>
    </source>
</reference>
<evidence type="ECO:0000313" key="3">
    <source>
        <dbReference type="Proteomes" id="UP001515480"/>
    </source>
</evidence>
<organism evidence="2 3">
    <name type="scientific">Prymnesium parvum</name>
    <name type="common">Toxic golden alga</name>
    <dbReference type="NCBI Taxonomy" id="97485"/>
    <lineage>
        <taxon>Eukaryota</taxon>
        <taxon>Haptista</taxon>
        <taxon>Haptophyta</taxon>
        <taxon>Prymnesiophyceae</taxon>
        <taxon>Prymnesiales</taxon>
        <taxon>Prymnesiaceae</taxon>
        <taxon>Prymnesium</taxon>
    </lineage>
</organism>
<sequence length="792" mass="84896">MRKRQLRLLGRLPVSALVLDGAKLLEASGNGLVHRFACHYLQATQLLLRRLWELATEREAAADDAITRARFDAWHELASRHFYQDAPASQSRAAASFEWSLLGGAPCADGERTSARLTREAFVEWMYDVLEVWSTRAGAAALLATGEELLEAVSRPAASGGAAPPMQREPSEVEWGGLLRFDLEKAPLVPSWQQVRRLVSAAIEWRGAAPPSARQLERIAMGASPLAVARAGPGVPPPPSYASTAASSGAAEARPTARRGSTVTVRTRPAAPLGRSPRWARTVPAVEPPSVAPLSVHGPAIASAAAADEPRFLFGSLEPRWLPKGEAARPPPRPAADERPAPLAPAGSPRGASGALSARQAAEGAEEREWLALTAAAVPRRPRAADADAAVAEGGPPAAAAAAAAQADGGGVQVAAVPPAMRTVALDFCPRLESARHIWTEATVCHPVRRVVAEGPLFSPRRPSGPIVFGMRKPSPRVRVTLEGGDGAAPTSCEHHRLVYVAAETFRAAHADSAAALSQSQKQRAMVEQRKESPTRAEATQPPRSNRTTSGFGPSNAFLENVKRREALMRIHWGGAGADSRMTHRPGNKHASPQRRRVQVKDLDTPRDALQGSDREREGEGDENSLNSPDGIYEQASARSMDESLGAFMAMRMPTPPTIDGGQAPLSSSETSSTSDGSSLDEPREQRKPNFETAPRVREIAFGRLLEYSQQRADTLHRQTLADANPLPGDGRRRAKASVTRMLGLELVREERFRRAEHSMVYDSQAGKFVTAPAHACVPAKENHVELVKLAS</sequence>
<feature type="compositionally biased region" description="Polar residues" evidence="1">
    <location>
        <begin position="542"/>
        <end position="553"/>
    </location>
</feature>
<feature type="compositionally biased region" description="Low complexity" evidence="1">
    <location>
        <begin position="344"/>
        <end position="363"/>
    </location>
</feature>
<protein>
    <submittedName>
        <fullName evidence="2">Uncharacterized protein</fullName>
    </submittedName>
</protein>
<feature type="region of interest" description="Disordered" evidence="1">
    <location>
        <begin position="230"/>
        <end position="281"/>
    </location>
</feature>
<proteinExistence type="predicted"/>
<feature type="region of interest" description="Disordered" evidence="1">
    <location>
        <begin position="322"/>
        <end position="363"/>
    </location>
</feature>
<evidence type="ECO:0000313" key="2">
    <source>
        <dbReference type="EMBL" id="KAL1519647.1"/>
    </source>
</evidence>
<dbReference type="AlphaFoldDB" id="A0AB34JEM5"/>
<evidence type="ECO:0000256" key="1">
    <source>
        <dbReference type="SAM" id="MobiDB-lite"/>
    </source>
</evidence>
<feature type="compositionally biased region" description="Low complexity" evidence="1">
    <location>
        <begin position="514"/>
        <end position="524"/>
    </location>
</feature>
<comment type="caution">
    <text evidence="2">The sequence shown here is derived from an EMBL/GenBank/DDBJ whole genome shotgun (WGS) entry which is preliminary data.</text>
</comment>
<feature type="compositionally biased region" description="Basic and acidic residues" evidence="1">
    <location>
        <begin position="599"/>
        <end position="618"/>
    </location>
</feature>
<name>A0AB34JEM5_PRYPA</name>
<feature type="region of interest" description="Disordered" evidence="1">
    <location>
        <begin position="514"/>
        <end position="557"/>
    </location>
</feature>
<feature type="region of interest" description="Disordered" evidence="1">
    <location>
        <begin position="652"/>
        <end position="694"/>
    </location>
</feature>
<feature type="compositionally biased region" description="Low complexity" evidence="1">
    <location>
        <begin position="666"/>
        <end position="680"/>
    </location>
</feature>